<organism evidence="1">
    <name type="scientific">Singulisphaera sp. Ch08</name>
    <dbReference type="NCBI Taxonomy" id="3120278"/>
    <lineage>
        <taxon>Bacteria</taxon>
        <taxon>Pseudomonadati</taxon>
        <taxon>Planctomycetota</taxon>
        <taxon>Planctomycetia</taxon>
        <taxon>Isosphaerales</taxon>
        <taxon>Isosphaeraceae</taxon>
        <taxon>Singulisphaera</taxon>
    </lineage>
</organism>
<name>A0AAU7CBX0_9BACT</name>
<sequence>MKGVSLTEDQTAQITKLEAQREERLKQGRQGNLNLKLSGPQETFDAQIVKFVNQETGMTLVEILSPIQRKWLEHHLLIANGVEAFIWPDVMKELRLSTEQRKQIQTIIEKHRDQLRTVIKEFGVAPKDFESSVALVKKVESLKKGDLEQVLAILTREQLNQWKTIIRKPSRDDEVESSPNPKDR</sequence>
<dbReference type="EMBL" id="CP155447">
    <property type="protein sequence ID" value="XBH02721.1"/>
    <property type="molecule type" value="Genomic_DNA"/>
</dbReference>
<gene>
    <name evidence="1" type="ORF">V5E97_31020</name>
</gene>
<evidence type="ECO:0000313" key="1">
    <source>
        <dbReference type="EMBL" id="XBH02721.1"/>
    </source>
</evidence>
<dbReference type="RefSeq" id="WP_406695462.1">
    <property type="nucleotide sequence ID" value="NZ_CP155447.1"/>
</dbReference>
<proteinExistence type="predicted"/>
<dbReference type="AlphaFoldDB" id="A0AAU7CBX0"/>
<reference evidence="1" key="1">
    <citation type="submission" date="2024-05" db="EMBL/GenBank/DDBJ databases">
        <title>Planctomycetes of the genus Singulisphaera possess chitinolytic capabilities.</title>
        <authorList>
            <person name="Ivanova A."/>
        </authorList>
    </citation>
    <scope>NUCLEOTIDE SEQUENCE</scope>
    <source>
        <strain evidence="1">Ch08T</strain>
    </source>
</reference>
<accession>A0AAU7CBX0</accession>
<protein>
    <submittedName>
        <fullName evidence="1">Uncharacterized protein</fullName>
    </submittedName>
</protein>